<feature type="chain" id="PRO_5005291869" description="Peptidase C1A papain C-terminal domain-containing protein" evidence="1">
    <location>
        <begin position="23"/>
        <end position="522"/>
    </location>
</feature>
<dbReference type="PROSITE" id="PS00639">
    <property type="entry name" value="THIOL_PROTEASE_HIS"/>
    <property type="match status" value="1"/>
</dbReference>
<dbReference type="GO" id="GO:0008234">
    <property type="term" value="F:cysteine-type peptidase activity"/>
    <property type="evidence" value="ECO:0007669"/>
    <property type="project" value="InterPro"/>
</dbReference>
<evidence type="ECO:0000313" key="4">
    <source>
        <dbReference type="Proteomes" id="UP000052232"/>
    </source>
</evidence>
<comment type="caution">
    <text evidence="3">The sequence shown here is derived from an EMBL/GenBank/DDBJ whole genome shotgun (WGS) entry which is preliminary data.</text>
</comment>
<dbReference type="SMART" id="SM00645">
    <property type="entry name" value="Pept_C1"/>
    <property type="match status" value="1"/>
</dbReference>
<accession>A0A0J7Y4S3</accession>
<dbReference type="GO" id="GO:0006508">
    <property type="term" value="P:proteolysis"/>
    <property type="evidence" value="ECO:0007669"/>
    <property type="project" value="InterPro"/>
</dbReference>
<dbReference type="InterPro" id="IPR038765">
    <property type="entry name" value="Papain-like_cys_pep_sf"/>
</dbReference>
<dbReference type="Proteomes" id="UP000052232">
    <property type="component" value="Unassembled WGS sequence"/>
</dbReference>
<organism evidence="3 4">
    <name type="scientific">Sphingobium cupriresistens LL01</name>
    <dbReference type="NCBI Taxonomy" id="1420583"/>
    <lineage>
        <taxon>Bacteria</taxon>
        <taxon>Pseudomonadati</taxon>
        <taxon>Pseudomonadota</taxon>
        <taxon>Alphaproteobacteria</taxon>
        <taxon>Sphingomonadales</taxon>
        <taxon>Sphingomonadaceae</taxon>
        <taxon>Sphingobium</taxon>
    </lineage>
</organism>
<feature type="domain" description="Peptidase C1A papain C-terminal" evidence="2">
    <location>
        <begin position="56"/>
        <end position="286"/>
    </location>
</feature>
<evidence type="ECO:0000259" key="2">
    <source>
        <dbReference type="SMART" id="SM00645"/>
    </source>
</evidence>
<dbReference type="AlphaFoldDB" id="A0A0J7Y4S3"/>
<sequence length="522" mass="56114">MTRRLVTWGSVALLALSGAGLSAQQSDDALFMTGAEPVSPEDYAKLPKQGRFRAYLPKQVDLSNAYPPPGSQGPQPNCVAWATTYAARTFLNFRDKNVQPDEPADQMSPAYVYNRLRPAGSPCTGTISIVQALTLLKNEGTVSLAEFPDDMTKCAIPAAEGLKEKAGNFRLLDWRAVDREVKDDWRTPIVLDDVKGALARGAPVIFAMPAPADFKAFRGDGVYRRAEKPERANYHAMAIVGYDEDRQALRIMNSWGPIWGDKGYAWIDYATFKLLTGEAYSLEAPVAPAAPGTPPPPPRSDAQIFADQMAAMPCGAVSVQGKSVTGFSGDLNAIAALREASARADPTRSFAVRHLPWPQCEAALTLAAPLSRDGTSIVALTADGKDRSGDPVVMQENEIFGVSATTSAARPYLSIIYLQADGSAVELHRGHPEPDRKGVRRVTIGLSQAAQRYQVAPPFGPELIVALASAKPLFGDDEVVNGTERQFLTRLRAKLAGRQGDSQNNSQGAGVSAAFVRLQTSN</sequence>
<proteinExistence type="predicted"/>
<evidence type="ECO:0000256" key="1">
    <source>
        <dbReference type="SAM" id="SignalP"/>
    </source>
</evidence>
<reference evidence="3 4" key="1">
    <citation type="journal article" date="2015" name="G3 (Bethesda)">
        <title>Insights into Ongoing Evolution of the Hexachlorocyclohexane Catabolic Pathway from Comparative Genomics of Ten Sphingomonadaceae Strains.</title>
        <authorList>
            <person name="Pearce S.L."/>
            <person name="Oakeshott J.G."/>
            <person name="Pandey G."/>
        </authorList>
    </citation>
    <scope>NUCLEOTIDE SEQUENCE [LARGE SCALE GENOMIC DNA]</scope>
    <source>
        <strain evidence="3 4">LL01</strain>
    </source>
</reference>
<dbReference type="EMBL" id="JACT01000001">
    <property type="protein sequence ID" value="KMS58657.1"/>
    <property type="molecule type" value="Genomic_DNA"/>
</dbReference>
<dbReference type="InterPro" id="IPR000668">
    <property type="entry name" value="Peptidase_C1A_C"/>
</dbReference>
<gene>
    <name evidence="3" type="ORF">V473_01050</name>
</gene>
<feature type="signal peptide" evidence="1">
    <location>
        <begin position="1"/>
        <end position="22"/>
    </location>
</feature>
<dbReference type="CDD" id="cd02619">
    <property type="entry name" value="Peptidase_C1"/>
    <property type="match status" value="1"/>
</dbReference>
<protein>
    <recommendedName>
        <fullName evidence="2">Peptidase C1A papain C-terminal domain-containing protein</fullName>
    </recommendedName>
</protein>
<keyword evidence="4" id="KW-1185">Reference proteome</keyword>
<dbReference type="RefSeq" id="WP_066599442.1">
    <property type="nucleotide sequence ID" value="NZ_KQ130434.1"/>
</dbReference>
<dbReference type="Pfam" id="PF00112">
    <property type="entry name" value="Peptidase_C1"/>
    <property type="match status" value="1"/>
</dbReference>
<dbReference type="PATRIC" id="fig|1420583.3.peg.203"/>
<dbReference type="InterPro" id="IPR025660">
    <property type="entry name" value="Pept_his_AS"/>
</dbReference>
<dbReference type="Gene3D" id="3.90.70.10">
    <property type="entry name" value="Cysteine proteinases"/>
    <property type="match status" value="1"/>
</dbReference>
<evidence type="ECO:0000313" key="3">
    <source>
        <dbReference type="EMBL" id="KMS58657.1"/>
    </source>
</evidence>
<name>A0A0J7Y4S3_9SPHN</name>
<keyword evidence="1" id="KW-0732">Signal</keyword>
<dbReference type="STRING" id="1420583.V473_01050"/>
<dbReference type="SUPFAM" id="SSF54001">
    <property type="entry name" value="Cysteine proteinases"/>
    <property type="match status" value="1"/>
</dbReference>